<protein>
    <submittedName>
        <fullName evidence="1">Uncharacterized protein</fullName>
    </submittedName>
</protein>
<evidence type="ECO:0000313" key="2">
    <source>
        <dbReference type="Proteomes" id="UP001346149"/>
    </source>
</evidence>
<gene>
    <name evidence="1" type="ORF">SAY86_016785</name>
</gene>
<dbReference type="EMBL" id="JAXQNO010000010">
    <property type="protein sequence ID" value="KAK4789481.1"/>
    <property type="molecule type" value="Genomic_DNA"/>
</dbReference>
<dbReference type="AlphaFoldDB" id="A0AAN7R6U8"/>
<comment type="caution">
    <text evidence="1">The sequence shown here is derived from an EMBL/GenBank/DDBJ whole genome shotgun (WGS) entry which is preliminary data.</text>
</comment>
<proteinExistence type="predicted"/>
<evidence type="ECO:0000313" key="1">
    <source>
        <dbReference type="EMBL" id="KAK4789481.1"/>
    </source>
</evidence>
<name>A0AAN7R6U8_TRANT</name>
<sequence length="141" mass="15073">MIQETNGENCSGHDVENTGENDNLFSTFFRPEMGKSGSEISCFSEFVTGDGTSGDMDGSVGGADVSAAFIRRKAAEVGARVDAALNMGLNGGGLHDYYMSCCDVKMSNSNSNNDKCERNVFGRVDLNKLPDPEEGYSDSNE</sequence>
<accession>A0AAN7R6U8</accession>
<dbReference type="Proteomes" id="UP001346149">
    <property type="component" value="Unassembled WGS sequence"/>
</dbReference>
<reference evidence="1 2" key="1">
    <citation type="journal article" date="2023" name="Hortic Res">
        <title>Pangenome of water caltrop reveals structural variations and asymmetric subgenome divergence after allopolyploidization.</title>
        <authorList>
            <person name="Zhang X."/>
            <person name="Chen Y."/>
            <person name="Wang L."/>
            <person name="Yuan Y."/>
            <person name="Fang M."/>
            <person name="Shi L."/>
            <person name="Lu R."/>
            <person name="Comes H.P."/>
            <person name="Ma Y."/>
            <person name="Chen Y."/>
            <person name="Huang G."/>
            <person name="Zhou Y."/>
            <person name="Zheng Z."/>
            <person name="Qiu Y."/>
        </authorList>
    </citation>
    <scope>NUCLEOTIDE SEQUENCE [LARGE SCALE GENOMIC DNA]</scope>
    <source>
        <strain evidence="1">F231</strain>
    </source>
</reference>
<organism evidence="1 2">
    <name type="scientific">Trapa natans</name>
    <name type="common">Water chestnut</name>
    <dbReference type="NCBI Taxonomy" id="22666"/>
    <lineage>
        <taxon>Eukaryota</taxon>
        <taxon>Viridiplantae</taxon>
        <taxon>Streptophyta</taxon>
        <taxon>Embryophyta</taxon>
        <taxon>Tracheophyta</taxon>
        <taxon>Spermatophyta</taxon>
        <taxon>Magnoliopsida</taxon>
        <taxon>eudicotyledons</taxon>
        <taxon>Gunneridae</taxon>
        <taxon>Pentapetalae</taxon>
        <taxon>rosids</taxon>
        <taxon>malvids</taxon>
        <taxon>Myrtales</taxon>
        <taxon>Lythraceae</taxon>
        <taxon>Trapa</taxon>
    </lineage>
</organism>
<keyword evidence="2" id="KW-1185">Reference proteome</keyword>